<comment type="caution">
    <text evidence="1">The sequence shown here is derived from an EMBL/GenBank/DDBJ whole genome shotgun (WGS) entry which is preliminary data.</text>
</comment>
<accession>A0ACC1IDT8</accession>
<reference evidence="1" key="1">
    <citation type="submission" date="2022-07" db="EMBL/GenBank/DDBJ databases">
        <title>Phylogenomic reconstructions and comparative analyses of Kickxellomycotina fungi.</title>
        <authorList>
            <person name="Reynolds N.K."/>
            <person name="Stajich J.E."/>
            <person name="Barry K."/>
            <person name="Grigoriev I.V."/>
            <person name="Crous P."/>
            <person name="Smith M.E."/>
        </authorList>
    </citation>
    <scope>NUCLEOTIDE SEQUENCE</scope>
    <source>
        <strain evidence="1">Benny 63K</strain>
    </source>
</reference>
<dbReference type="Proteomes" id="UP001150581">
    <property type="component" value="Unassembled WGS sequence"/>
</dbReference>
<evidence type="ECO:0000313" key="2">
    <source>
        <dbReference type="Proteomes" id="UP001150581"/>
    </source>
</evidence>
<protein>
    <submittedName>
        <fullName evidence="1">Uncharacterized protein</fullName>
    </submittedName>
</protein>
<name>A0ACC1IDT8_9FUNG</name>
<proteinExistence type="predicted"/>
<organism evidence="1 2">
    <name type="scientific">Kickxella alabastrina</name>
    <dbReference type="NCBI Taxonomy" id="61397"/>
    <lineage>
        <taxon>Eukaryota</taxon>
        <taxon>Fungi</taxon>
        <taxon>Fungi incertae sedis</taxon>
        <taxon>Zoopagomycota</taxon>
        <taxon>Kickxellomycotina</taxon>
        <taxon>Kickxellomycetes</taxon>
        <taxon>Kickxellales</taxon>
        <taxon>Kickxellaceae</taxon>
        <taxon>Kickxella</taxon>
    </lineage>
</organism>
<sequence>MSKYRLKLIIASLSSYERAIARRELIRGGRKSDTRFDLVSSLPSDLVYRIFLLLRLSSLRACRQVNREWRQYATCERVVGDYVKKALTSTCIPPDIMGNQATFRWLEKREWRWETALPVFAKTVEVRGRINVLTTGSSWVAASCDGMLKAWHIEGGTLRLGLNIRAHTANRIAICASGRALIYSTFMLEARIYSLINGELLFGVTSTVSNIDHIDVHYDLAAIQKRNGTVEIYRWAEELLLVRFNLGEIKICGIKLCSDAFLLVTIDDWSVRVVDAKSGSMLFSWSAQSAIVSEFSTDGAPPRMKAAIFEGRPGILRVTLYNNAGLVSFSIIPEKWTVEIHNVCGVGACRQLRLLETHFSHQLIANYGALSDLSIKKPVACGVTGSSHSSKIAVPGTSTNISGTRKPIQCLPDASAIDDDIAVLGFVSTGICVLKFSE</sequence>
<keyword evidence="2" id="KW-1185">Reference proteome</keyword>
<dbReference type="EMBL" id="JANBPG010000834">
    <property type="protein sequence ID" value="KAJ1893437.1"/>
    <property type="molecule type" value="Genomic_DNA"/>
</dbReference>
<gene>
    <name evidence="1" type="ORF">LPJ66_005755</name>
</gene>
<evidence type="ECO:0000313" key="1">
    <source>
        <dbReference type="EMBL" id="KAJ1893437.1"/>
    </source>
</evidence>